<evidence type="ECO:0000313" key="1">
    <source>
        <dbReference type="EMBL" id="CAH2311179.1"/>
    </source>
</evidence>
<dbReference type="EMBL" id="OW240919">
    <property type="protein sequence ID" value="CAH2311179.1"/>
    <property type="molecule type" value="Genomic_DNA"/>
</dbReference>
<dbReference type="AlphaFoldDB" id="A0AAD1SU10"/>
<name>A0AAD1SU10_PELCU</name>
<protein>
    <submittedName>
        <fullName evidence="1">Nuclear factor 1 A-type</fullName>
    </submittedName>
</protein>
<dbReference type="GO" id="GO:0005634">
    <property type="term" value="C:nucleus"/>
    <property type="evidence" value="ECO:0007669"/>
    <property type="project" value="InterPro"/>
</dbReference>
<keyword evidence="2" id="KW-1185">Reference proteome</keyword>
<organism evidence="1 2">
    <name type="scientific">Pelobates cultripes</name>
    <name type="common">Western spadefoot toad</name>
    <dbReference type="NCBI Taxonomy" id="61616"/>
    <lineage>
        <taxon>Eukaryota</taxon>
        <taxon>Metazoa</taxon>
        <taxon>Chordata</taxon>
        <taxon>Craniata</taxon>
        <taxon>Vertebrata</taxon>
        <taxon>Euteleostomi</taxon>
        <taxon>Amphibia</taxon>
        <taxon>Batrachia</taxon>
        <taxon>Anura</taxon>
        <taxon>Pelobatoidea</taxon>
        <taxon>Pelobatidae</taxon>
        <taxon>Pelobates</taxon>
    </lineage>
</organism>
<proteinExistence type="predicted"/>
<sequence>MQCRPSSLNTGGYSPNCHYRVFPLEQTDSSKIQAYSTPSTSPANRFVSVGPRDPSFVNIPQQTQSWYLG</sequence>
<gene>
    <name evidence="1" type="ORF">PECUL_23A026034</name>
</gene>
<reference evidence="1" key="1">
    <citation type="submission" date="2022-03" db="EMBL/GenBank/DDBJ databases">
        <authorList>
            <person name="Alioto T."/>
            <person name="Alioto T."/>
            <person name="Gomez Garrido J."/>
        </authorList>
    </citation>
    <scope>NUCLEOTIDE SEQUENCE</scope>
</reference>
<dbReference type="Proteomes" id="UP001295444">
    <property type="component" value="Chromosome 08"/>
</dbReference>
<dbReference type="Pfam" id="PF00859">
    <property type="entry name" value="CTF_NFI"/>
    <property type="match status" value="1"/>
</dbReference>
<accession>A0AAD1SU10</accession>
<dbReference type="InterPro" id="IPR000647">
    <property type="entry name" value="CTF/NFI"/>
</dbReference>
<dbReference type="GO" id="GO:0003700">
    <property type="term" value="F:DNA-binding transcription factor activity"/>
    <property type="evidence" value="ECO:0007669"/>
    <property type="project" value="InterPro"/>
</dbReference>
<evidence type="ECO:0000313" key="2">
    <source>
        <dbReference type="Proteomes" id="UP001295444"/>
    </source>
</evidence>